<keyword evidence="1" id="KW-0472">Membrane</keyword>
<evidence type="ECO:0000256" key="1">
    <source>
        <dbReference type="SAM" id="Phobius"/>
    </source>
</evidence>
<gene>
    <name evidence="2" type="ORF">FF38_10013</name>
</gene>
<evidence type="ECO:0000313" key="2">
    <source>
        <dbReference type="EMBL" id="KNC26612.1"/>
    </source>
</evidence>
<keyword evidence="1" id="KW-1133">Transmembrane helix</keyword>
<dbReference type="EMBL" id="JRES01000975">
    <property type="protein sequence ID" value="KNC26612.1"/>
    <property type="molecule type" value="Genomic_DNA"/>
</dbReference>
<keyword evidence="1" id="KW-0812">Transmembrane</keyword>
<organism evidence="2 3">
    <name type="scientific">Lucilia cuprina</name>
    <name type="common">Green bottle fly</name>
    <name type="synonym">Australian sheep blowfly</name>
    <dbReference type="NCBI Taxonomy" id="7375"/>
    <lineage>
        <taxon>Eukaryota</taxon>
        <taxon>Metazoa</taxon>
        <taxon>Ecdysozoa</taxon>
        <taxon>Arthropoda</taxon>
        <taxon>Hexapoda</taxon>
        <taxon>Insecta</taxon>
        <taxon>Pterygota</taxon>
        <taxon>Neoptera</taxon>
        <taxon>Endopterygota</taxon>
        <taxon>Diptera</taxon>
        <taxon>Brachycera</taxon>
        <taxon>Muscomorpha</taxon>
        <taxon>Oestroidea</taxon>
        <taxon>Calliphoridae</taxon>
        <taxon>Luciliinae</taxon>
        <taxon>Lucilia</taxon>
    </lineage>
</organism>
<sequence length="165" mass="18839">MELKQPVIARQDNLCTLFKIESTTFPRQLKVYNFAMIYGSTWGEPDMFGYVIREHHSKILGSNMDYCLTVTKKFFRVSLSTPFALQSSKSVRPVFYSCARSAHRIFVILSNVATMLSIIFLIQLASNGYEYVSLTISSLLSFKDNIFALELSTTPEWPELAAIHF</sequence>
<comment type="caution">
    <text evidence="2">The sequence shown here is derived from an EMBL/GenBank/DDBJ whole genome shotgun (WGS) entry which is preliminary data.</text>
</comment>
<evidence type="ECO:0008006" key="4">
    <source>
        <dbReference type="Google" id="ProtNLM"/>
    </source>
</evidence>
<protein>
    <recommendedName>
        <fullName evidence="4">Transmembrane protein</fullName>
    </recommendedName>
</protein>
<accession>A0A0L0C2Z6</accession>
<name>A0A0L0C2Z6_LUCCU</name>
<feature type="transmembrane region" description="Helical" evidence="1">
    <location>
        <begin position="105"/>
        <end position="125"/>
    </location>
</feature>
<dbReference type="Proteomes" id="UP000037069">
    <property type="component" value="Unassembled WGS sequence"/>
</dbReference>
<keyword evidence="3" id="KW-1185">Reference proteome</keyword>
<proteinExistence type="predicted"/>
<reference evidence="2 3" key="1">
    <citation type="journal article" date="2015" name="Nat. Commun.">
        <title>Lucilia cuprina genome unlocks parasitic fly biology to underpin future interventions.</title>
        <authorList>
            <person name="Anstead C.A."/>
            <person name="Korhonen P.K."/>
            <person name="Young N.D."/>
            <person name="Hall R.S."/>
            <person name="Jex A.R."/>
            <person name="Murali S.C."/>
            <person name="Hughes D.S."/>
            <person name="Lee S.F."/>
            <person name="Perry T."/>
            <person name="Stroehlein A.J."/>
            <person name="Ansell B.R."/>
            <person name="Breugelmans B."/>
            <person name="Hofmann A."/>
            <person name="Qu J."/>
            <person name="Dugan S."/>
            <person name="Lee S.L."/>
            <person name="Chao H."/>
            <person name="Dinh H."/>
            <person name="Han Y."/>
            <person name="Doddapaneni H.V."/>
            <person name="Worley K.C."/>
            <person name="Muzny D.M."/>
            <person name="Ioannidis P."/>
            <person name="Waterhouse R.M."/>
            <person name="Zdobnov E.M."/>
            <person name="James P.J."/>
            <person name="Bagnall N.H."/>
            <person name="Kotze A.C."/>
            <person name="Gibbs R.A."/>
            <person name="Richards S."/>
            <person name="Batterham P."/>
            <person name="Gasser R.B."/>
        </authorList>
    </citation>
    <scope>NUCLEOTIDE SEQUENCE [LARGE SCALE GENOMIC DNA]</scope>
    <source>
        <strain evidence="2 3">LS</strain>
        <tissue evidence="2">Full body</tissue>
    </source>
</reference>
<dbReference type="AlphaFoldDB" id="A0A0L0C2Z6"/>
<evidence type="ECO:0000313" key="3">
    <source>
        <dbReference type="Proteomes" id="UP000037069"/>
    </source>
</evidence>